<organism evidence="1 2">
    <name type="scientific">Nesidiocoris tenuis</name>
    <dbReference type="NCBI Taxonomy" id="355587"/>
    <lineage>
        <taxon>Eukaryota</taxon>
        <taxon>Metazoa</taxon>
        <taxon>Ecdysozoa</taxon>
        <taxon>Arthropoda</taxon>
        <taxon>Hexapoda</taxon>
        <taxon>Insecta</taxon>
        <taxon>Pterygota</taxon>
        <taxon>Neoptera</taxon>
        <taxon>Paraneoptera</taxon>
        <taxon>Hemiptera</taxon>
        <taxon>Heteroptera</taxon>
        <taxon>Panheteroptera</taxon>
        <taxon>Cimicomorpha</taxon>
        <taxon>Miridae</taxon>
        <taxon>Dicyphina</taxon>
        <taxon>Nesidiocoris</taxon>
    </lineage>
</organism>
<feature type="non-terminal residue" evidence="1">
    <location>
        <position position="61"/>
    </location>
</feature>
<evidence type="ECO:0000313" key="1">
    <source>
        <dbReference type="EMBL" id="CAA9995501.1"/>
    </source>
</evidence>
<proteinExistence type="predicted"/>
<dbReference type="AlphaFoldDB" id="A0A6H5G0Z9"/>
<evidence type="ECO:0000313" key="2">
    <source>
        <dbReference type="Proteomes" id="UP000479000"/>
    </source>
</evidence>
<name>A0A6H5G0Z9_9HEMI</name>
<gene>
    <name evidence="1" type="ORF">NTEN_LOCUS2292</name>
</gene>
<protein>
    <submittedName>
        <fullName evidence="1">Uncharacterized protein</fullName>
    </submittedName>
</protein>
<keyword evidence="2" id="KW-1185">Reference proteome</keyword>
<dbReference type="Proteomes" id="UP000479000">
    <property type="component" value="Unassembled WGS sequence"/>
</dbReference>
<sequence length="61" mass="6796">MRVKMDDVGAKRTGPQVVQGRQRFLELVHTAAAIDSKRKSRKAVNMLGCLNIQSFSIVLEP</sequence>
<accession>A0A6H5G0Z9</accession>
<reference evidence="1 2" key="1">
    <citation type="submission" date="2020-02" db="EMBL/GenBank/DDBJ databases">
        <authorList>
            <person name="Ferguson B K."/>
        </authorList>
    </citation>
    <scope>NUCLEOTIDE SEQUENCE [LARGE SCALE GENOMIC DNA]</scope>
</reference>
<dbReference type="EMBL" id="CADCXU010003431">
    <property type="protein sequence ID" value="CAA9995501.1"/>
    <property type="molecule type" value="Genomic_DNA"/>
</dbReference>